<name>A0A7S3NKY5_9STRA</name>
<feature type="compositionally biased region" description="Low complexity" evidence="1">
    <location>
        <begin position="1173"/>
        <end position="1185"/>
    </location>
</feature>
<evidence type="ECO:0000256" key="1">
    <source>
        <dbReference type="SAM" id="MobiDB-lite"/>
    </source>
</evidence>
<gene>
    <name evidence="3" type="ORF">ALAG00032_LOCUS7658</name>
</gene>
<feature type="region of interest" description="Disordered" evidence="1">
    <location>
        <begin position="1055"/>
        <end position="1100"/>
    </location>
</feature>
<dbReference type="SUPFAM" id="SSF51045">
    <property type="entry name" value="WW domain"/>
    <property type="match status" value="1"/>
</dbReference>
<dbReference type="InterPro" id="IPR001202">
    <property type="entry name" value="WW_dom"/>
</dbReference>
<feature type="region of interest" description="Disordered" evidence="1">
    <location>
        <begin position="776"/>
        <end position="796"/>
    </location>
</feature>
<dbReference type="InterPro" id="IPR036020">
    <property type="entry name" value="WW_dom_sf"/>
</dbReference>
<feature type="compositionally biased region" description="Polar residues" evidence="1">
    <location>
        <begin position="781"/>
        <end position="792"/>
    </location>
</feature>
<feature type="region of interest" description="Disordered" evidence="1">
    <location>
        <begin position="714"/>
        <end position="734"/>
    </location>
</feature>
<evidence type="ECO:0000313" key="3">
    <source>
        <dbReference type="EMBL" id="CAE0366910.1"/>
    </source>
</evidence>
<dbReference type="Gene3D" id="2.20.70.10">
    <property type="match status" value="1"/>
</dbReference>
<feature type="compositionally biased region" description="Basic and acidic residues" evidence="1">
    <location>
        <begin position="1214"/>
        <end position="1223"/>
    </location>
</feature>
<feature type="region of interest" description="Disordered" evidence="1">
    <location>
        <begin position="642"/>
        <end position="661"/>
    </location>
</feature>
<protein>
    <recommendedName>
        <fullName evidence="2">WW domain-containing protein</fullName>
    </recommendedName>
</protein>
<feature type="compositionally biased region" description="Basic and acidic residues" evidence="1">
    <location>
        <begin position="1086"/>
        <end position="1100"/>
    </location>
</feature>
<feature type="domain" description="WW" evidence="2">
    <location>
        <begin position="1104"/>
        <end position="1132"/>
    </location>
</feature>
<dbReference type="EMBL" id="HBIJ01011186">
    <property type="protein sequence ID" value="CAE0366910.1"/>
    <property type="molecule type" value="Transcribed_RNA"/>
</dbReference>
<dbReference type="AlphaFoldDB" id="A0A7S3NKY5"/>
<feature type="region of interest" description="Disordered" evidence="1">
    <location>
        <begin position="460"/>
        <end position="487"/>
    </location>
</feature>
<reference evidence="3" key="1">
    <citation type="submission" date="2021-01" db="EMBL/GenBank/DDBJ databases">
        <authorList>
            <person name="Corre E."/>
            <person name="Pelletier E."/>
            <person name="Niang G."/>
            <person name="Scheremetjew M."/>
            <person name="Finn R."/>
            <person name="Kale V."/>
            <person name="Holt S."/>
            <person name="Cochrane G."/>
            <person name="Meng A."/>
            <person name="Brown T."/>
            <person name="Cohen L."/>
        </authorList>
    </citation>
    <scope>NUCLEOTIDE SEQUENCE</scope>
    <source>
        <strain evidence="3">CCMP1510</strain>
    </source>
</reference>
<feature type="region of interest" description="Disordered" evidence="1">
    <location>
        <begin position="1146"/>
        <end position="1236"/>
    </location>
</feature>
<accession>A0A7S3NKY5</accession>
<sequence>MMQPPVSERRVNLSKRRSLVRNTRNTRKPRIHELLQMHRGPMRSLFACLEARGRQSRVVPSVSGTQTFFWETELIESWREDWACPQGWTTLRRQRIKKDDLIEAFTLWGSVNRSISTGRKRATMAVSSMSDSIDFGKFEDCFVDWAGDDLEVTLTKVAAACCKYLKRSCLSKLQLRAPWWLLGRGEASSTGLIGPEEAELDAILLTCFQELGIFEESWQVEDFYALCRDTGIFGEVLSPAALLSAFQDSKERDHMQRFKHTINNLAILWWRGEHGDRLGSQESPIACFLVEKILPLIACRGILVIEKMKNRLKVDAECLQVVKEHDMALRCLFVAYSDEAHMPPLSLLHFARDFRLLAADRFAPSAVADAAKLAQHPNHINSDEARGLRWPEFVETLLRLAQKLSIEIDESSLAIAFTNLLTQMDPDGRVFFVGQKITELSPIESHTPPLVRRALAPKNAEFHQQSPPSTNSSTSFVQDKEAARREKTRLDLTERTLSEAAEATRKLADVMPDTELQVIADAVAATAKKIPIRALDQNSLLQDDNKSCFTEEKMTPTTDTGIQVDLLFSDSEWPPPPKKTPHDIWADVTSPIPASPEEDKDMEYNVSNKSLHLYPVAIQRHVRGFILRLRLARLRDKLLKAATQKKHHQQQGKKSQQQVLEEKISPVSQDVLAATKAAQLRANATIVKNKKLAAQQQEQKKNDVYHSHKTTKMSHQQADTVKKPPPLKIKQNGSPVQMSQEEERAVIHAFALAALIGDGSPTRVARARALVETLKDLPGGNSPSTPMTSTPYRSPRLFMGPTLDELETNLRDAMARVALEETWSVTDEGTEQARLAVTKLSAMVEAHPGFAARTAAAEAKWDDEERSANQAALAALRELIPANVAQSDKPSVAMHLAKAVGIDIKDTRLEPLLERIWTQRILWLVHAKKETIAKIHLADLRSRYNYADLDPIELRAIYACLPDDFEHDDYGQKHAWRMALRSKLRDALGDAGGPTAIPHNEANGKSYYGSALARRAFLPSSAPAAIAAPTKVYHHHNRSGTRIGHSAYDVLDHASQPETSKEATPKNSSTAQDKELEFSEDEDNDAKETDCHSEHNHDDEHLEWRECWDDNYKRMYYFNDTTGDSRWEPPENVPYLKFDEHFPDDTSIAPSEAPSVNDLKDTTTQRRFSGGFRRTSTASAASRSSIDGALPNNEIMSPLDAIQEKRSTFSQQQRNHDLIEERPSLLVSPLSDEDGD</sequence>
<dbReference type="PROSITE" id="PS50020">
    <property type="entry name" value="WW_DOMAIN_2"/>
    <property type="match status" value="1"/>
</dbReference>
<dbReference type="PROSITE" id="PS01159">
    <property type="entry name" value="WW_DOMAIN_1"/>
    <property type="match status" value="1"/>
</dbReference>
<dbReference type="SMART" id="SM00456">
    <property type="entry name" value="WW"/>
    <property type="match status" value="1"/>
</dbReference>
<feature type="compositionally biased region" description="Low complexity" evidence="1">
    <location>
        <begin position="464"/>
        <end position="475"/>
    </location>
</feature>
<feature type="compositionally biased region" description="Basic and acidic residues" evidence="1">
    <location>
        <begin position="478"/>
        <end position="487"/>
    </location>
</feature>
<organism evidence="3">
    <name type="scientific">Aureoumbra lagunensis</name>
    <dbReference type="NCBI Taxonomy" id="44058"/>
    <lineage>
        <taxon>Eukaryota</taxon>
        <taxon>Sar</taxon>
        <taxon>Stramenopiles</taxon>
        <taxon>Ochrophyta</taxon>
        <taxon>Pelagophyceae</taxon>
        <taxon>Pelagomonadales</taxon>
        <taxon>Aureoumbra</taxon>
    </lineage>
</organism>
<dbReference type="CDD" id="cd00201">
    <property type="entry name" value="WW"/>
    <property type="match status" value="1"/>
</dbReference>
<evidence type="ECO:0000259" key="2">
    <source>
        <dbReference type="PROSITE" id="PS50020"/>
    </source>
</evidence>
<dbReference type="Pfam" id="PF00397">
    <property type="entry name" value="WW"/>
    <property type="match status" value="1"/>
</dbReference>
<proteinExistence type="predicted"/>